<dbReference type="InterPro" id="IPR003582">
    <property type="entry name" value="ShKT_dom"/>
</dbReference>
<dbReference type="Proteomes" id="UP000887574">
    <property type="component" value="Unplaced"/>
</dbReference>
<reference evidence="4" key="1">
    <citation type="submission" date="2022-11" db="UniProtKB">
        <authorList>
            <consortium name="WormBaseParasite"/>
        </authorList>
    </citation>
    <scope>IDENTIFICATION</scope>
</reference>
<accession>A0A915DBD1</accession>
<feature type="compositionally biased region" description="Basic residues" evidence="1">
    <location>
        <begin position="92"/>
        <end position="103"/>
    </location>
</feature>
<feature type="domain" description="ShKT" evidence="2">
    <location>
        <begin position="383"/>
        <end position="413"/>
    </location>
</feature>
<keyword evidence="3" id="KW-1185">Reference proteome</keyword>
<evidence type="ECO:0000313" key="3">
    <source>
        <dbReference type="Proteomes" id="UP000887574"/>
    </source>
</evidence>
<name>A0A915DBD1_9BILA</name>
<protein>
    <submittedName>
        <fullName evidence="4">ShKT domain-containing protein</fullName>
    </submittedName>
</protein>
<feature type="region of interest" description="Disordered" evidence="1">
    <location>
        <begin position="259"/>
        <end position="291"/>
    </location>
</feature>
<dbReference type="AlphaFoldDB" id="A0A915DBD1"/>
<feature type="compositionally biased region" description="Basic and acidic residues" evidence="1">
    <location>
        <begin position="263"/>
        <end position="291"/>
    </location>
</feature>
<proteinExistence type="predicted"/>
<evidence type="ECO:0000256" key="1">
    <source>
        <dbReference type="SAM" id="MobiDB-lite"/>
    </source>
</evidence>
<evidence type="ECO:0000313" key="4">
    <source>
        <dbReference type="WBParaSite" id="jg18125"/>
    </source>
</evidence>
<evidence type="ECO:0000259" key="2">
    <source>
        <dbReference type="Pfam" id="PF01549"/>
    </source>
</evidence>
<sequence length="413" mass="44867">MEEIKKEVDDANAFSPIFKTAVEALVKEITAYSSTITDITAEVAAVGNVAARAKTSQEKKDAADAAINAGLDLKKKYLKRLTRQKISSSKQNLHKNQPKKAKHKPDASDAITAIQTQLTAIETPSTTIQAGINTARQEYYAADLELDSANAVGKLETDSSQAKTKQGDLSAKAVNYADEYKTKIQAAIDLSAASDEKAMEDLNSLATSVSAACASVAGSGATAEDKVKAVTVKGTADQVVLTLKALLAPPAANNIQDAIARPQRAEKIQSDADKKKAEEDRKEAEHKEKLEEIEKRAQKAEEESRRLTQQIQDAEKKAANEVKLPLDQNGNPINIDHYMDEQYQQPADGDSDVNCLNKLYDCDKPEMRAMCAGTCAREMNNQDHGQNCDSMADLCRNAIYADMMSVYCKGTCR</sequence>
<organism evidence="3 4">
    <name type="scientific">Ditylenchus dipsaci</name>
    <dbReference type="NCBI Taxonomy" id="166011"/>
    <lineage>
        <taxon>Eukaryota</taxon>
        <taxon>Metazoa</taxon>
        <taxon>Ecdysozoa</taxon>
        <taxon>Nematoda</taxon>
        <taxon>Chromadorea</taxon>
        <taxon>Rhabditida</taxon>
        <taxon>Tylenchina</taxon>
        <taxon>Tylenchomorpha</taxon>
        <taxon>Sphaerularioidea</taxon>
        <taxon>Anguinidae</taxon>
        <taxon>Anguininae</taxon>
        <taxon>Ditylenchus</taxon>
    </lineage>
</organism>
<dbReference type="WBParaSite" id="jg18125">
    <property type="protein sequence ID" value="jg18125"/>
    <property type="gene ID" value="jg18125"/>
</dbReference>
<feature type="region of interest" description="Disordered" evidence="1">
    <location>
        <begin position="86"/>
        <end position="107"/>
    </location>
</feature>
<dbReference type="Pfam" id="PF01549">
    <property type="entry name" value="ShK"/>
    <property type="match status" value="1"/>
</dbReference>
<dbReference type="Gene3D" id="1.10.10.1870">
    <property type="entry name" value="ShTK domain-like"/>
    <property type="match status" value="1"/>
</dbReference>